<feature type="compositionally biased region" description="Polar residues" evidence="1">
    <location>
        <begin position="268"/>
        <end position="289"/>
    </location>
</feature>
<organism evidence="3 4">
    <name type="scientific">Blastomyces parvus</name>
    <dbReference type="NCBI Taxonomy" id="2060905"/>
    <lineage>
        <taxon>Eukaryota</taxon>
        <taxon>Fungi</taxon>
        <taxon>Dikarya</taxon>
        <taxon>Ascomycota</taxon>
        <taxon>Pezizomycotina</taxon>
        <taxon>Eurotiomycetes</taxon>
        <taxon>Eurotiomycetidae</taxon>
        <taxon>Onygenales</taxon>
        <taxon>Ajellomycetaceae</taxon>
        <taxon>Blastomyces</taxon>
    </lineage>
</organism>
<evidence type="ECO:0000256" key="2">
    <source>
        <dbReference type="SAM" id="Phobius"/>
    </source>
</evidence>
<proteinExistence type="predicted"/>
<dbReference type="STRING" id="2060905.A0A2B7XD01"/>
<feature type="compositionally biased region" description="Polar residues" evidence="1">
    <location>
        <begin position="85"/>
        <end position="99"/>
    </location>
</feature>
<feature type="compositionally biased region" description="Polar residues" evidence="1">
    <location>
        <begin position="115"/>
        <end position="146"/>
    </location>
</feature>
<feature type="region of interest" description="Disordered" evidence="1">
    <location>
        <begin position="265"/>
        <end position="370"/>
    </location>
</feature>
<comment type="caution">
    <text evidence="3">The sequence shown here is derived from an EMBL/GenBank/DDBJ whole genome shotgun (WGS) entry which is preliminary data.</text>
</comment>
<keyword evidence="2" id="KW-0812">Transmembrane</keyword>
<dbReference type="EMBL" id="PDNC01000020">
    <property type="protein sequence ID" value="PGH06623.1"/>
    <property type="molecule type" value="Genomic_DNA"/>
</dbReference>
<feature type="region of interest" description="Disordered" evidence="1">
    <location>
        <begin position="387"/>
        <end position="442"/>
    </location>
</feature>
<gene>
    <name evidence="3" type="ORF">GX51_02250</name>
</gene>
<dbReference type="OrthoDB" id="4153178at2759"/>
<evidence type="ECO:0008006" key="5">
    <source>
        <dbReference type="Google" id="ProtNLM"/>
    </source>
</evidence>
<feature type="compositionally biased region" description="Polar residues" evidence="1">
    <location>
        <begin position="346"/>
        <end position="370"/>
    </location>
</feature>
<reference evidence="3 4" key="1">
    <citation type="submission" date="2017-10" db="EMBL/GenBank/DDBJ databases">
        <title>Comparative genomics in systemic dimorphic fungi from Ajellomycetaceae.</title>
        <authorList>
            <person name="Munoz J.F."/>
            <person name="Mcewen J.G."/>
            <person name="Clay O.K."/>
            <person name="Cuomo C.A."/>
        </authorList>
    </citation>
    <scope>NUCLEOTIDE SEQUENCE [LARGE SCALE GENOMIC DNA]</scope>
    <source>
        <strain evidence="3 4">UAMH130</strain>
    </source>
</reference>
<accession>A0A2B7XD01</accession>
<feature type="transmembrane region" description="Helical" evidence="2">
    <location>
        <begin position="661"/>
        <end position="682"/>
    </location>
</feature>
<feature type="compositionally biased region" description="Basic and acidic residues" evidence="1">
    <location>
        <begin position="567"/>
        <end position="576"/>
    </location>
</feature>
<feature type="region of interest" description="Disordered" evidence="1">
    <location>
        <begin position="567"/>
        <end position="603"/>
    </location>
</feature>
<keyword evidence="2" id="KW-1133">Transmembrane helix</keyword>
<evidence type="ECO:0000313" key="4">
    <source>
        <dbReference type="Proteomes" id="UP000224080"/>
    </source>
</evidence>
<feature type="compositionally biased region" description="Low complexity" evidence="1">
    <location>
        <begin position="328"/>
        <end position="339"/>
    </location>
</feature>
<sequence length="743" mass="81008">MPSPPSNVPPLSPTTPKRRALHERSNSQTNEQSFPPTVRLIQDQDVQDETEIYSATPYPTKPEHVLLPPASKKQGSAFDTGYRVSHSTPDSITRSSSGVSRDYSLPIHDERDISGPTSSIHGTQSSSQAWDDSLNSSRTSIPQSGPGTPRALRRGRREEDDNSSNSDGVPLPTTIKRVLRDDSSSPPAQSPVESTYSESVRGDEGSSPNIVPIGLTSSPNIVPLNSSSPNLVPLGRSSPTLAPEPLTDSSLYEVNSVGTARRYIRAGQLNSSQRNSTLTTDGSLSEQLNSTPSHSIPSSPPNVPLRSYQSTSSFGGLPAITPYRVQPSTSSASSRSSRSGPDGHSPTGSSTPIQYPTIRYPSTSSRAESTTISRAYVRSMTERFSGRWNPHLSTVPSEWSAERSHSRASPSPLPDQPHESWPQRAEEPKSRDSSTPSMCPVDESAIEEHGDNLTHLRSVPLRNKASGTLSHKSSLSALSNSRNLLRSPSGSSFLHVIPTWARVYYSTGAQFASLFSPDSRPPTPASPPMAAVSMFSAAYTSDPRMVSRTPLGITNPRLRPREIEYSSEPDEFHDPDEPQTPPPAAIARPANPNPSDPRNHWVHGPEMDRVITQVTMEDLPGAWSPHLHTDKRVDPRRRSKWKPPSLDETAEGIFSRRNAQVYAFALGFVFPLAWIIAAFLPLPSHASQINEEATTSRPDLEHAFNNRVVLVDEVRHANARWWRNVNRFMSPVGLAIIAVVVGA</sequence>
<feature type="compositionally biased region" description="Polar residues" evidence="1">
    <location>
        <begin position="26"/>
        <end position="35"/>
    </location>
</feature>
<name>A0A2B7XD01_9EURO</name>
<evidence type="ECO:0000256" key="1">
    <source>
        <dbReference type="SAM" id="MobiDB-lite"/>
    </source>
</evidence>
<feature type="region of interest" description="Disordered" evidence="1">
    <location>
        <begin position="1"/>
        <end position="250"/>
    </location>
</feature>
<feature type="compositionally biased region" description="Pro residues" evidence="1">
    <location>
        <begin position="1"/>
        <end position="13"/>
    </location>
</feature>
<keyword evidence="2" id="KW-0472">Membrane</keyword>
<keyword evidence="4" id="KW-1185">Reference proteome</keyword>
<feature type="compositionally biased region" description="Polar residues" evidence="1">
    <location>
        <begin position="184"/>
        <end position="198"/>
    </location>
</feature>
<dbReference type="Proteomes" id="UP000224080">
    <property type="component" value="Unassembled WGS sequence"/>
</dbReference>
<feature type="region of interest" description="Disordered" evidence="1">
    <location>
        <begin position="620"/>
        <end position="646"/>
    </location>
</feature>
<protein>
    <recommendedName>
        <fullName evidence="5">Serine-rich protein</fullName>
    </recommendedName>
</protein>
<feature type="compositionally biased region" description="Polar residues" evidence="1">
    <location>
        <begin position="215"/>
        <end position="230"/>
    </location>
</feature>
<dbReference type="AlphaFoldDB" id="A0A2B7XD01"/>
<evidence type="ECO:0000313" key="3">
    <source>
        <dbReference type="EMBL" id="PGH06623.1"/>
    </source>
</evidence>